<keyword evidence="3" id="KW-0732">Signal</keyword>
<keyword evidence="1 5" id="KW-0378">Hydrolase</keyword>
<dbReference type="PANTHER" id="PTHR36845:SF1">
    <property type="entry name" value="HYDROLASE, PUTATIVE (AFU_ORTHOLOGUE AFUA_7G05090)-RELATED"/>
    <property type="match status" value="1"/>
</dbReference>
<dbReference type="GO" id="GO:0102212">
    <property type="term" value="F:unsaturated chondroitin disaccharide hydrolase activity"/>
    <property type="evidence" value="ECO:0007669"/>
    <property type="project" value="UniProtKB-EC"/>
</dbReference>
<dbReference type="GO" id="GO:0000272">
    <property type="term" value="P:polysaccharide catabolic process"/>
    <property type="evidence" value="ECO:0007669"/>
    <property type="project" value="TreeGrafter"/>
</dbReference>
<name>A0A0P0FUL6_9BACE</name>
<evidence type="ECO:0000313" key="5">
    <source>
        <dbReference type="EMBL" id="ALJ58956.1"/>
    </source>
</evidence>
<evidence type="ECO:0000256" key="3">
    <source>
        <dbReference type="SAM" id="SignalP"/>
    </source>
</evidence>
<dbReference type="InterPro" id="IPR032159">
    <property type="entry name" value="DUF4995"/>
</dbReference>
<protein>
    <submittedName>
        <fullName evidence="5">Unsaturated chondroitin disaccharide hydrolase</fullName>
        <ecNumber evidence="5">3.2.1.180</ecNumber>
    </submittedName>
</protein>
<dbReference type="EMBL" id="CP012801">
    <property type="protein sequence ID" value="ALJ58956.1"/>
    <property type="molecule type" value="Genomic_DNA"/>
</dbReference>
<reference evidence="5 6" key="1">
    <citation type="journal article" date="2015" name="Science">
        <title>Genetic determinants of in vivo fitness and diet responsiveness in multiple human gut Bacteroides.</title>
        <authorList>
            <person name="Wu M."/>
            <person name="McNulty N.P."/>
            <person name="Rodionov D.A."/>
            <person name="Khoroshkin M.S."/>
            <person name="Griffin N.W."/>
            <person name="Cheng J."/>
            <person name="Latreille P."/>
            <person name="Kerstetter R.A."/>
            <person name="Terrapon N."/>
            <person name="Henrissat B."/>
            <person name="Osterman A.L."/>
            <person name="Gordon J.I."/>
        </authorList>
    </citation>
    <scope>NUCLEOTIDE SEQUENCE [LARGE SCALE GENOMIC DNA]</scope>
    <source>
        <strain evidence="5 6">WH2</strain>
    </source>
</reference>
<evidence type="ECO:0000313" key="6">
    <source>
        <dbReference type="Proteomes" id="UP000061809"/>
    </source>
</evidence>
<dbReference type="EC" id="3.2.1.180" evidence="5"/>
<dbReference type="Pfam" id="PF16386">
    <property type="entry name" value="DUF4995"/>
    <property type="match status" value="1"/>
</dbReference>
<gene>
    <name evidence="5" type="primary">ugl_2</name>
    <name evidence="5" type="ORF">BcellWH2_01703</name>
</gene>
<dbReference type="InterPro" id="IPR008928">
    <property type="entry name" value="6-hairpin_glycosidase_sf"/>
</dbReference>
<dbReference type="Gene3D" id="1.50.10.10">
    <property type="match status" value="1"/>
</dbReference>
<evidence type="ECO:0000259" key="4">
    <source>
        <dbReference type="Pfam" id="PF16386"/>
    </source>
</evidence>
<accession>A0A0P0FUL6</accession>
<comment type="similarity">
    <text evidence="2">Belongs to the glycosyl hydrolase 88 family.</text>
</comment>
<dbReference type="Proteomes" id="UP000061809">
    <property type="component" value="Chromosome"/>
</dbReference>
<dbReference type="GO" id="GO:0052757">
    <property type="term" value="F:chondroitin hydrolase activity"/>
    <property type="evidence" value="ECO:0007669"/>
    <property type="project" value="TreeGrafter"/>
</dbReference>
<dbReference type="InterPro" id="IPR012341">
    <property type="entry name" value="6hp_glycosidase-like_sf"/>
</dbReference>
<dbReference type="PATRIC" id="fig|246787.4.peg.1753"/>
<dbReference type="PROSITE" id="PS51257">
    <property type="entry name" value="PROKAR_LIPOPROTEIN"/>
    <property type="match status" value="1"/>
</dbReference>
<dbReference type="AlphaFoldDB" id="A0A0P0FUL6"/>
<organism evidence="5 6">
    <name type="scientific">Bacteroides cellulosilyticus</name>
    <dbReference type="NCBI Taxonomy" id="246787"/>
    <lineage>
        <taxon>Bacteria</taxon>
        <taxon>Pseudomonadati</taxon>
        <taxon>Bacteroidota</taxon>
        <taxon>Bacteroidia</taxon>
        <taxon>Bacteroidales</taxon>
        <taxon>Bacteroidaceae</taxon>
        <taxon>Bacteroides</taxon>
    </lineage>
</organism>
<feature type="chain" id="PRO_5006046691" evidence="3">
    <location>
        <begin position="24"/>
        <end position="429"/>
    </location>
</feature>
<dbReference type="InterPro" id="IPR052369">
    <property type="entry name" value="UG_Glycosaminoglycan_Hydrolase"/>
</dbReference>
<feature type="signal peptide" evidence="3">
    <location>
        <begin position="1"/>
        <end position="23"/>
    </location>
</feature>
<evidence type="ECO:0000256" key="1">
    <source>
        <dbReference type="ARBA" id="ARBA00022801"/>
    </source>
</evidence>
<dbReference type="KEGG" id="bcel:BcellWH2_01703"/>
<dbReference type="PANTHER" id="PTHR36845">
    <property type="entry name" value="HYDROLASE, PUTATIVE (AFU_ORTHOLOGUE AFUA_7G05090)-RELATED"/>
    <property type="match status" value="1"/>
</dbReference>
<keyword evidence="5" id="KW-0326">Glycosidase</keyword>
<sequence>MKRFLLFCCAVATLQGFSSCSSSQPNTEYGWLKNAIDTSVQQLEETVADVGDSVLLPRSIWTGYDMDFLCRQLQRDPATFKDSLRIKPVKDAIGTRRYCSSIYDWTSGFFPGNLWYAYQLTGIEGLKNDAVKFTNYLYPVKDYKGTHDIGFMMNCSYGNAYRLAPADSVRQALVQTADNLCSRFDPTIGSIRSWDFGKWNFPVIIDNMMNLDLLFYVSHLTNDSKYKDIALKHAETTLKNHFRTDHSSYHVVSYNNDGSVEMKCTHQGKNDDSSWARGQAWGVYGYTSCYRESKDTAFLQQAKDIATLIMTRVKTEDTIPLWDYDAPDSPETPRDASAASVTASALIELSTLVEDGQVYFDYAEKLLKSLSSDAYLAKVGTNQGFILMHSTGSLPNGSEIDTPINYADYYYLEALARYMQVKGLDYKSL</sequence>
<proteinExistence type="inferred from homology"/>
<dbReference type="SUPFAM" id="SSF48208">
    <property type="entry name" value="Six-hairpin glycosidases"/>
    <property type="match status" value="1"/>
</dbReference>
<dbReference type="RefSeq" id="WP_029427857.1">
    <property type="nucleotide sequence ID" value="NZ_CP012801.1"/>
</dbReference>
<evidence type="ECO:0000256" key="2">
    <source>
        <dbReference type="ARBA" id="ARBA00038358"/>
    </source>
</evidence>
<feature type="domain" description="DUF4995" evidence="4">
    <location>
        <begin position="2"/>
        <end position="75"/>
    </location>
</feature>